<comment type="caution">
    <text evidence="2">The sequence shown here is derived from an EMBL/GenBank/DDBJ whole genome shotgun (WGS) entry which is preliminary data.</text>
</comment>
<feature type="region of interest" description="Disordered" evidence="1">
    <location>
        <begin position="201"/>
        <end position="235"/>
    </location>
</feature>
<name>A0A0W7X919_9ACTN</name>
<accession>A0A0W7X919</accession>
<dbReference type="Proteomes" id="UP000054804">
    <property type="component" value="Unassembled WGS sequence"/>
</dbReference>
<evidence type="ECO:0000313" key="3">
    <source>
        <dbReference type="Proteomes" id="UP000054804"/>
    </source>
</evidence>
<organism evidence="2 3">
    <name type="scientific">Streptomyces silvensis</name>
    <dbReference type="NCBI Taxonomy" id="1765722"/>
    <lineage>
        <taxon>Bacteria</taxon>
        <taxon>Bacillati</taxon>
        <taxon>Actinomycetota</taxon>
        <taxon>Actinomycetes</taxon>
        <taxon>Kitasatosporales</taxon>
        <taxon>Streptomycetaceae</taxon>
        <taxon>Streptomyces</taxon>
    </lineage>
</organism>
<gene>
    <name evidence="2" type="ORF">AT728_30820</name>
</gene>
<feature type="compositionally biased region" description="Basic and acidic residues" evidence="1">
    <location>
        <begin position="201"/>
        <end position="210"/>
    </location>
</feature>
<dbReference type="AlphaFoldDB" id="A0A0W7X919"/>
<keyword evidence="3" id="KW-1185">Reference proteome</keyword>
<sequence>MLFENGSLELRFTVHPLLSGRPAVAVLAAVGITASVLIGGEGVRTVAGCGAADDPYPSRTAADWKAGADHVVVAVPASERESNRQDVAKGAVRYTVDRAVTLRKEKVLWSAAAPRRELGTEFDMTAPGWSVYRNGKRLKGTAPEAPRLETGHTYVLALRWDADQWIVLGEGAAVPFDDHVAGRGEWCGQVLSEDDFAKGERFSQRDDHSLEQAVRGQGEHAISRELAKASSGKGP</sequence>
<proteinExistence type="predicted"/>
<dbReference type="OrthoDB" id="3775567at2"/>
<evidence type="ECO:0000256" key="1">
    <source>
        <dbReference type="SAM" id="MobiDB-lite"/>
    </source>
</evidence>
<reference evidence="2 3" key="1">
    <citation type="submission" date="2015-12" db="EMBL/GenBank/DDBJ databases">
        <title>Draft genome sequence of Streptomyces silvensis ATCC 53525, a producer of novel hormone antagonists.</title>
        <authorList>
            <person name="Johnston C.W."/>
            <person name="Li Y."/>
            <person name="Magarvey N.A."/>
        </authorList>
    </citation>
    <scope>NUCLEOTIDE SEQUENCE [LARGE SCALE GENOMIC DNA]</scope>
    <source>
        <strain evidence="2 3">ATCC 53525</strain>
    </source>
</reference>
<protein>
    <submittedName>
        <fullName evidence="2">Uncharacterized protein</fullName>
    </submittedName>
</protein>
<feature type="compositionally biased region" description="Basic and acidic residues" evidence="1">
    <location>
        <begin position="217"/>
        <end position="227"/>
    </location>
</feature>
<evidence type="ECO:0000313" key="2">
    <source>
        <dbReference type="EMBL" id="KUF19397.1"/>
    </source>
</evidence>
<dbReference type="EMBL" id="LOCL01000027">
    <property type="protein sequence ID" value="KUF19397.1"/>
    <property type="molecule type" value="Genomic_DNA"/>
</dbReference>